<evidence type="ECO:0000313" key="1">
    <source>
        <dbReference type="EMBL" id="MBP2326290.1"/>
    </source>
</evidence>
<keyword evidence="2" id="KW-1185">Reference proteome</keyword>
<comment type="caution">
    <text evidence="1">The sequence shown here is derived from an EMBL/GenBank/DDBJ whole genome shotgun (WGS) entry which is preliminary data.</text>
</comment>
<name>A0ABS4TPG0_9PSEU</name>
<accession>A0ABS4TPG0</accession>
<organism evidence="1 2">
    <name type="scientific">Kibdelosporangium banguiense</name>
    <dbReference type="NCBI Taxonomy" id="1365924"/>
    <lineage>
        <taxon>Bacteria</taxon>
        <taxon>Bacillati</taxon>
        <taxon>Actinomycetota</taxon>
        <taxon>Actinomycetes</taxon>
        <taxon>Pseudonocardiales</taxon>
        <taxon>Pseudonocardiaceae</taxon>
        <taxon>Kibdelosporangium</taxon>
    </lineage>
</organism>
<proteinExistence type="predicted"/>
<dbReference type="EMBL" id="JAGINW010000001">
    <property type="protein sequence ID" value="MBP2326290.1"/>
    <property type="molecule type" value="Genomic_DNA"/>
</dbReference>
<reference evidence="1 2" key="1">
    <citation type="submission" date="2021-03" db="EMBL/GenBank/DDBJ databases">
        <title>Sequencing the genomes of 1000 actinobacteria strains.</title>
        <authorList>
            <person name="Klenk H.-P."/>
        </authorList>
    </citation>
    <scope>NUCLEOTIDE SEQUENCE [LARGE SCALE GENOMIC DNA]</scope>
    <source>
        <strain evidence="1 2">DSM 46670</strain>
    </source>
</reference>
<evidence type="ECO:0000313" key="2">
    <source>
        <dbReference type="Proteomes" id="UP001519332"/>
    </source>
</evidence>
<dbReference type="InterPro" id="IPR026337">
    <property type="entry name" value="AKG_HExxH"/>
</dbReference>
<gene>
    <name evidence="1" type="ORF">JOF56_006675</name>
</gene>
<evidence type="ECO:0008006" key="3">
    <source>
        <dbReference type="Google" id="ProtNLM"/>
    </source>
</evidence>
<dbReference type="NCBIfam" id="TIGR04267">
    <property type="entry name" value="mod_HExxH"/>
    <property type="match status" value="1"/>
</dbReference>
<sequence>MSVRPFRMSAASFDALARGGGGADGMRVLVAARRSRTLLFIRSILAARPALQPDFDLLSEVQRKAPQAVSAVLDHPAVGVWAAQTAVALVHGEPAAPERLGEVAIAAVERASHGPGFPLPPPLGRNVVTELDVGDGVTFQLDPWQGGGLPDGLRISRDADPGLWREWITLGWHLLAQAHPGVATEFAEAVSVITPLRSSPAGFSSATLADAFGCVFMSLTRDPEVIGLAFAHELQHTKLAGLMDLFPLLRPGRHGTFYAPWRPEPRPLVGLLHGTYAHLGVAGFWRRQRVQDGGPHADVEFSHWRAAGLLGCRTLLASGGLTAVGERFVLGMQDVLLDWAAEPVPASAIATAEERMREHRDLWLASVHSGSS</sequence>
<dbReference type="Proteomes" id="UP001519332">
    <property type="component" value="Unassembled WGS sequence"/>
</dbReference>
<dbReference type="RefSeq" id="WP_209643368.1">
    <property type="nucleotide sequence ID" value="NZ_JAGINW010000001.1"/>
</dbReference>
<protein>
    <recommendedName>
        <fullName evidence="3">HEXXH motif-containing protein</fullName>
    </recommendedName>
</protein>